<feature type="compositionally biased region" description="Low complexity" evidence="6">
    <location>
        <begin position="9"/>
        <end position="42"/>
    </location>
</feature>
<evidence type="ECO:0000256" key="5">
    <source>
        <dbReference type="HAMAP-Rule" id="MF_01328"/>
    </source>
</evidence>
<keyword evidence="8" id="KW-1185">Reference proteome</keyword>
<dbReference type="GO" id="GO:1990904">
    <property type="term" value="C:ribonucleoprotein complex"/>
    <property type="evidence" value="ECO:0007669"/>
    <property type="project" value="UniProtKB-KW"/>
</dbReference>
<dbReference type="Pfam" id="PF00573">
    <property type="entry name" value="Ribosomal_L4"/>
    <property type="match status" value="1"/>
</dbReference>
<feature type="compositionally biased region" description="Basic residues" evidence="6">
    <location>
        <begin position="115"/>
        <end position="129"/>
    </location>
</feature>
<dbReference type="GO" id="GO:0006412">
    <property type="term" value="P:translation"/>
    <property type="evidence" value="ECO:0007669"/>
    <property type="project" value="UniProtKB-UniRule"/>
</dbReference>
<evidence type="ECO:0000256" key="3">
    <source>
        <dbReference type="ARBA" id="ARBA00023274"/>
    </source>
</evidence>
<dbReference type="InterPro" id="IPR002136">
    <property type="entry name" value="Ribosomal_uL4"/>
</dbReference>
<proteinExistence type="inferred from homology"/>
<dbReference type="KEGG" id="mfel:JPM2_4890"/>
<dbReference type="GO" id="GO:0019843">
    <property type="term" value="F:rRNA binding"/>
    <property type="evidence" value="ECO:0007669"/>
    <property type="project" value="UniProtKB-UniRule"/>
</dbReference>
<dbReference type="RefSeq" id="WP_161553229.1">
    <property type="nucleotide sequence ID" value="NZ_AP022325.1"/>
</dbReference>
<dbReference type="PANTHER" id="PTHR10746:SF6">
    <property type="entry name" value="LARGE RIBOSOMAL SUBUNIT PROTEIN UL4M"/>
    <property type="match status" value="1"/>
</dbReference>
<dbReference type="NCBIfam" id="TIGR03953">
    <property type="entry name" value="rplD_bact"/>
    <property type="match status" value="1"/>
</dbReference>
<dbReference type="GO" id="GO:0005840">
    <property type="term" value="C:ribosome"/>
    <property type="evidence" value="ECO:0007669"/>
    <property type="project" value="UniProtKB-KW"/>
</dbReference>
<dbReference type="Gene3D" id="3.40.1370.10">
    <property type="match status" value="1"/>
</dbReference>
<keyword evidence="3 5" id="KW-0687">Ribonucleoprotein</keyword>
<evidence type="ECO:0000313" key="7">
    <source>
        <dbReference type="EMBL" id="BBU47796.1"/>
    </source>
</evidence>
<accession>A0A809SK85</accession>
<comment type="similarity">
    <text evidence="1 5">Belongs to the universal ribosomal protein uL4 family.</text>
</comment>
<name>A0A809SK85_9BACT</name>
<organism evidence="7 8">
    <name type="scientific">Mycoplasmopsis felis</name>
    <dbReference type="NCBI Taxonomy" id="33923"/>
    <lineage>
        <taxon>Bacteria</taxon>
        <taxon>Bacillati</taxon>
        <taxon>Mycoplasmatota</taxon>
        <taxon>Mycoplasmoidales</taxon>
        <taxon>Metamycoplasmataceae</taxon>
        <taxon>Mycoplasmopsis</taxon>
    </lineage>
</organism>
<feature type="region of interest" description="Disordered" evidence="6">
    <location>
        <begin position="1"/>
        <end position="48"/>
    </location>
</feature>
<dbReference type="Proteomes" id="UP000464317">
    <property type="component" value="Chromosome"/>
</dbReference>
<dbReference type="HAMAP" id="MF_01328_B">
    <property type="entry name" value="Ribosomal_uL4_B"/>
    <property type="match status" value="1"/>
</dbReference>
<evidence type="ECO:0000256" key="4">
    <source>
        <dbReference type="ARBA" id="ARBA00035244"/>
    </source>
</evidence>
<comment type="function">
    <text evidence="5">One of the primary rRNA binding proteins, this protein initially binds near the 5'-end of the 23S rRNA. It is important during the early stages of 50S assembly. It makes multiple contacts with different domains of the 23S rRNA in the assembled 50S subunit and ribosome.</text>
</comment>
<sequence length="259" mass="28499">MAETKVKKTTTAAKTTKAATTKTTATKKTPAKTTKAATTKTTTTKKEQPKSVKVTVKKEKVQKEVFKADLPKKLFASEKIYEQAIFDSILSERASRRQGTHQVKNRAEVSGSGKKPWRQKGTGRARHSSTRSPIWVGGGRAFGPQANKNYSLKVNKKVKQAAFISALTLLAKDNAVIVNDLELKNIKTKDLLNKLVELKVNHLKRILVVTENTVVFKSAKNLPNVSTSKANSLMVEELIGADVMIISNESLKLLESRAK</sequence>
<dbReference type="SUPFAM" id="SSF52166">
    <property type="entry name" value="Ribosomal protein L4"/>
    <property type="match status" value="1"/>
</dbReference>
<evidence type="ECO:0000256" key="1">
    <source>
        <dbReference type="ARBA" id="ARBA00010528"/>
    </source>
</evidence>
<keyword evidence="5" id="KW-0694">RNA-binding</keyword>
<comment type="function">
    <text evidence="5">Forms part of the polypeptide exit tunnel.</text>
</comment>
<keyword evidence="2 5" id="KW-0689">Ribosomal protein</keyword>
<dbReference type="InterPro" id="IPR023574">
    <property type="entry name" value="Ribosomal_uL4_dom_sf"/>
</dbReference>
<evidence type="ECO:0000256" key="6">
    <source>
        <dbReference type="SAM" id="MobiDB-lite"/>
    </source>
</evidence>
<evidence type="ECO:0000256" key="2">
    <source>
        <dbReference type="ARBA" id="ARBA00022980"/>
    </source>
</evidence>
<protein>
    <recommendedName>
        <fullName evidence="4 5">Large ribosomal subunit protein uL4</fullName>
    </recommendedName>
</protein>
<comment type="subunit">
    <text evidence="5">Part of the 50S ribosomal subunit.</text>
</comment>
<dbReference type="EMBL" id="AP022325">
    <property type="protein sequence ID" value="BBU47796.1"/>
    <property type="molecule type" value="Genomic_DNA"/>
</dbReference>
<dbReference type="AlphaFoldDB" id="A0A809SK85"/>
<dbReference type="InterPro" id="IPR013005">
    <property type="entry name" value="Ribosomal_uL4-like"/>
</dbReference>
<feature type="region of interest" description="Disordered" evidence="6">
    <location>
        <begin position="94"/>
        <end position="138"/>
    </location>
</feature>
<keyword evidence="5" id="KW-0699">rRNA-binding</keyword>
<gene>
    <name evidence="5" type="primary">rplD</name>
    <name evidence="7" type="ORF">JPM2_4890</name>
</gene>
<reference evidence="7 8" key="1">
    <citation type="submission" date="2020-01" db="EMBL/GenBank/DDBJ databases">
        <title>Complete genome sequence of Mycoplasma felis strain Myco-2.</title>
        <authorList>
            <person name="Kinoshita Y."/>
            <person name="Niwa H."/>
            <person name="Uchida-Fujii E."/>
            <person name="Nukada T."/>
        </authorList>
    </citation>
    <scope>NUCLEOTIDE SEQUENCE [LARGE SCALE GENOMIC DNA]</scope>
    <source>
        <strain evidence="7 8">Myco-2</strain>
    </source>
</reference>
<evidence type="ECO:0000313" key="8">
    <source>
        <dbReference type="Proteomes" id="UP000464317"/>
    </source>
</evidence>
<dbReference type="PANTHER" id="PTHR10746">
    <property type="entry name" value="50S RIBOSOMAL PROTEIN L4"/>
    <property type="match status" value="1"/>
</dbReference>
<dbReference type="GO" id="GO:0003735">
    <property type="term" value="F:structural constituent of ribosome"/>
    <property type="evidence" value="ECO:0007669"/>
    <property type="project" value="InterPro"/>
</dbReference>